<dbReference type="GO" id="GO:0016747">
    <property type="term" value="F:acyltransferase activity, transferring groups other than amino-acyl groups"/>
    <property type="evidence" value="ECO:0007669"/>
    <property type="project" value="InterPro"/>
</dbReference>
<dbReference type="EMBL" id="RCIY01000062">
    <property type="protein sequence ID" value="TGG82233.1"/>
    <property type="molecule type" value="Genomic_DNA"/>
</dbReference>
<dbReference type="AlphaFoldDB" id="A0A8H1LCQ9"/>
<dbReference type="SUPFAM" id="SSF55729">
    <property type="entry name" value="Acyl-CoA N-acyltransferases (Nat)"/>
    <property type="match status" value="2"/>
</dbReference>
<evidence type="ECO:0000256" key="3">
    <source>
        <dbReference type="SAM" id="MobiDB-lite"/>
    </source>
</evidence>
<dbReference type="Pfam" id="PF00583">
    <property type="entry name" value="Acetyltransf_1"/>
    <property type="match status" value="2"/>
</dbReference>
<organism evidence="5 6">
    <name type="scientific">Streptomyces albus</name>
    <dbReference type="NCBI Taxonomy" id="1888"/>
    <lineage>
        <taxon>Bacteria</taxon>
        <taxon>Bacillati</taxon>
        <taxon>Actinomycetota</taxon>
        <taxon>Actinomycetes</taxon>
        <taxon>Kitasatosporales</taxon>
        <taxon>Streptomycetaceae</taxon>
        <taxon>Streptomyces</taxon>
    </lineage>
</organism>
<dbReference type="PROSITE" id="PS51186">
    <property type="entry name" value="GNAT"/>
    <property type="match status" value="2"/>
</dbReference>
<proteinExistence type="predicted"/>
<sequence>MTTTLRPTGPEHRTADGRRSRTYEICVNSRPVGGLDLAGPPEGGPASGRIAGLTVEPGERRRGRGTVAALAAEEVLRDWGAVYVETSVPVTGEEDAAGTGLLASLGYTERSRHMVKDVDAPPSLPPGSVPRPLTADEFEQWWDKSAATFIDGMTARGATPQEAAVRSEAARRIHLPDGAATRTAALRVLTRDGVDVGAIWLAFAGLPRDDVDAWVFDVHVEAERRGEGHGRTLMLAAEQVCAERGARLLGLNVFSDNTPALRLYTSLGYRLVELCYAKRLV</sequence>
<feature type="domain" description="N-acetyltransferase" evidence="4">
    <location>
        <begin position="1"/>
        <end position="136"/>
    </location>
</feature>
<dbReference type="InterPro" id="IPR016181">
    <property type="entry name" value="Acyl_CoA_acyltransferase"/>
</dbReference>
<evidence type="ECO:0000256" key="2">
    <source>
        <dbReference type="ARBA" id="ARBA00023315"/>
    </source>
</evidence>
<keyword evidence="1 5" id="KW-0808">Transferase</keyword>
<dbReference type="RefSeq" id="WP_016467753.1">
    <property type="nucleotide sequence ID" value="NZ_BBQG01000011.1"/>
</dbReference>
<reference evidence="5 6" key="1">
    <citation type="submission" date="2018-10" db="EMBL/GenBank/DDBJ databases">
        <title>Isolation of pseudouridimycin from Streptomyces albus DSM 40763.</title>
        <authorList>
            <person name="Rosenqvist P."/>
            <person name="Metsae-Ketelae M."/>
            <person name="Virta P."/>
        </authorList>
    </citation>
    <scope>NUCLEOTIDE SEQUENCE [LARGE SCALE GENOMIC DNA]</scope>
    <source>
        <strain evidence="5 6">DSM 40763</strain>
    </source>
</reference>
<dbReference type="PANTHER" id="PTHR43877">
    <property type="entry name" value="AMINOALKYLPHOSPHONATE N-ACETYLTRANSFERASE-RELATED-RELATED"/>
    <property type="match status" value="1"/>
</dbReference>
<dbReference type="PANTHER" id="PTHR43877:SF2">
    <property type="entry name" value="AMINOALKYLPHOSPHONATE N-ACETYLTRANSFERASE-RELATED"/>
    <property type="match status" value="1"/>
</dbReference>
<evidence type="ECO:0000259" key="4">
    <source>
        <dbReference type="PROSITE" id="PS51186"/>
    </source>
</evidence>
<evidence type="ECO:0000256" key="1">
    <source>
        <dbReference type="ARBA" id="ARBA00022679"/>
    </source>
</evidence>
<dbReference type="Gene3D" id="3.40.630.30">
    <property type="match status" value="2"/>
</dbReference>
<dbReference type="Proteomes" id="UP000298111">
    <property type="component" value="Unassembled WGS sequence"/>
</dbReference>
<gene>
    <name evidence="5" type="ORF">D8771_16650</name>
</gene>
<feature type="domain" description="N-acetyltransferase" evidence="4">
    <location>
        <begin position="128"/>
        <end position="281"/>
    </location>
</feature>
<accession>A0A8H1LCQ9</accession>
<feature type="compositionally biased region" description="Basic and acidic residues" evidence="3">
    <location>
        <begin position="9"/>
        <end position="20"/>
    </location>
</feature>
<dbReference type="CDD" id="cd04301">
    <property type="entry name" value="NAT_SF"/>
    <property type="match status" value="1"/>
</dbReference>
<name>A0A8H1LCQ9_9ACTN</name>
<protein>
    <submittedName>
        <fullName evidence="5">GNAT family N-acetyltransferase</fullName>
    </submittedName>
</protein>
<dbReference type="InterPro" id="IPR000182">
    <property type="entry name" value="GNAT_dom"/>
</dbReference>
<dbReference type="InterPro" id="IPR050832">
    <property type="entry name" value="Bact_Acetyltransf"/>
</dbReference>
<dbReference type="GeneID" id="75184907"/>
<feature type="region of interest" description="Disordered" evidence="3">
    <location>
        <begin position="1"/>
        <end position="20"/>
    </location>
</feature>
<keyword evidence="2" id="KW-0012">Acyltransferase</keyword>
<comment type="caution">
    <text evidence="5">The sequence shown here is derived from an EMBL/GenBank/DDBJ whole genome shotgun (WGS) entry which is preliminary data.</text>
</comment>
<evidence type="ECO:0000313" key="5">
    <source>
        <dbReference type="EMBL" id="TGG82233.1"/>
    </source>
</evidence>
<evidence type="ECO:0000313" key="6">
    <source>
        <dbReference type="Proteomes" id="UP000298111"/>
    </source>
</evidence>